<dbReference type="HOGENOM" id="CLU_2878754_0_0_9"/>
<evidence type="ECO:0000313" key="1">
    <source>
        <dbReference type="EMBL" id="EGC68087.1"/>
    </source>
</evidence>
<organism evidence="1 2">
    <name type="scientific">Enterococcus casseliflavus ATCC 12755</name>
    <dbReference type="NCBI Taxonomy" id="888066"/>
    <lineage>
        <taxon>Bacteria</taxon>
        <taxon>Bacillati</taxon>
        <taxon>Bacillota</taxon>
        <taxon>Bacilli</taxon>
        <taxon>Lactobacillales</taxon>
        <taxon>Enterococcaceae</taxon>
        <taxon>Enterococcus</taxon>
    </lineage>
</organism>
<gene>
    <name evidence="1" type="ORF">HMPREF9087_3204</name>
</gene>
<proteinExistence type="predicted"/>
<accession>F0EP62</accession>
<name>F0EP62_ENTCA</name>
<dbReference type="Proteomes" id="UP000004835">
    <property type="component" value="Unassembled WGS sequence"/>
</dbReference>
<evidence type="ECO:0000313" key="2">
    <source>
        <dbReference type="Proteomes" id="UP000004835"/>
    </source>
</evidence>
<protein>
    <submittedName>
        <fullName evidence="1">Uncharacterized protein</fullName>
    </submittedName>
</protein>
<comment type="caution">
    <text evidence="1">The sequence shown here is derived from an EMBL/GenBank/DDBJ whole genome shotgun (WGS) entry which is preliminary data.</text>
</comment>
<dbReference type="AlphaFoldDB" id="F0EP62"/>
<dbReference type="EMBL" id="AEWT01000031">
    <property type="protein sequence ID" value="EGC68087.1"/>
    <property type="molecule type" value="Genomic_DNA"/>
</dbReference>
<reference evidence="1 2" key="1">
    <citation type="submission" date="2011-01" db="EMBL/GenBank/DDBJ databases">
        <authorList>
            <person name="Muzny D."/>
            <person name="Qin X."/>
            <person name="Deng J."/>
            <person name="Jiang H."/>
            <person name="Liu Y."/>
            <person name="Qu J."/>
            <person name="Song X.-Z."/>
            <person name="Zhang L."/>
            <person name="Thornton R."/>
            <person name="Coyle M."/>
            <person name="Francisco L."/>
            <person name="Jackson L."/>
            <person name="Javaid M."/>
            <person name="Korchina V."/>
            <person name="Kovar C."/>
            <person name="Mata R."/>
            <person name="Mathew T."/>
            <person name="Ngo R."/>
            <person name="Nguyen L."/>
            <person name="Nguyen N."/>
            <person name="Okwuonu G."/>
            <person name="Ongeri F."/>
            <person name="Pham C."/>
            <person name="Simmons D."/>
            <person name="Wilczek-Boney K."/>
            <person name="Hale W."/>
            <person name="Jakkamsetti A."/>
            <person name="Pham P."/>
            <person name="Ruth R."/>
            <person name="San Lucas F."/>
            <person name="Warren J."/>
            <person name="Zhang J."/>
            <person name="Zhao Z."/>
            <person name="Zhou C."/>
            <person name="Zhu D."/>
            <person name="Lee S."/>
            <person name="Bess C."/>
            <person name="Blankenburg K."/>
            <person name="Forbes L."/>
            <person name="Fu Q."/>
            <person name="Gubbala S."/>
            <person name="Hirani K."/>
            <person name="Jayaseelan J.C."/>
            <person name="Lara F."/>
            <person name="Munidasa M."/>
            <person name="Palculict T."/>
            <person name="Patil S."/>
            <person name="Pu L.-L."/>
            <person name="Saada N."/>
            <person name="Tang L."/>
            <person name="Weissenberger G."/>
            <person name="Zhu Y."/>
            <person name="Hemphill L."/>
            <person name="Shang Y."/>
            <person name="Youmans B."/>
            <person name="Ayvaz T."/>
            <person name="Ross M."/>
            <person name="Santibanez J."/>
            <person name="Aqrawi P."/>
            <person name="Gross S."/>
            <person name="Joshi V."/>
            <person name="Fowler G."/>
            <person name="Nazareth L."/>
            <person name="Reid J."/>
            <person name="Worley K."/>
            <person name="Petrosino J."/>
            <person name="Highlander S."/>
            <person name="Gibbs R."/>
        </authorList>
    </citation>
    <scope>NUCLEOTIDE SEQUENCE [LARGE SCALE GENOMIC DNA]</scope>
    <source>
        <strain evidence="1 2">ATCC 12755</strain>
    </source>
</reference>
<sequence length="63" mass="7102">MKKISFCKHPSNQSYVNNAVLPEMGNGEGEKKGSFRLFNKFSSKPRKTVQHYEALVASKSLVQ</sequence>